<dbReference type="InterPro" id="IPR019734">
    <property type="entry name" value="TPR_rpt"/>
</dbReference>
<feature type="region of interest" description="Disordered" evidence="3">
    <location>
        <begin position="696"/>
        <end position="725"/>
    </location>
</feature>
<dbReference type="InterPro" id="IPR011990">
    <property type="entry name" value="TPR-like_helical_dom_sf"/>
</dbReference>
<gene>
    <name evidence="4" type="primary">PLEST005890</name>
    <name evidence="4" type="ORF">PLESTB_000158200</name>
</gene>
<accession>A0A9W6BC00</accession>
<dbReference type="GO" id="GO:0060090">
    <property type="term" value="F:molecular adaptor activity"/>
    <property type="evidence" value="ECO:0007669"/>
    <property type="project" value="TreeGrafter"/>
</dbReference>
<keyword evidence="4" id="KW-0675">Receptor</keyword>
<dbReference type="GO" id="GO:0016020">
    <property type="term" value="C:membrane"/>
    <property type="evidence" value="ECO:0007669"/>
    <property type="project" value="TreeGrafter"/>
</dbReference>
<feature type="compositionally biased region" description="Pro residues" evidence="3">
    <location>
        <begin position="697"/>
        <end position="709"/>
    </location>
</feature>
<protein>
    <submittedName>
        <fullName evidence="4">Mitochondrial import receptor subunit TOM70</fullName>
    </submittedName>
</protein>
<comment type="caution">
    <text evidence="4">The sequence shown here is derived from an EMBL/GenBank/DDBJ whole genome shotgun (WGS) entry which is preliminary data.</text>
</comment>
<keyword evidence="1" id="KW-0677">Repeat</keyword>
<dbReference type="Proteomes" id="UP001165080">
    <property type="component" value="Unassembled WGS sequence"/>
</dbReference>
<dbReference type="GO" id="GO:0006620">
    <property type="term" value="P:post-translational protein targeting to endoplasmic reticulum membrane"/>
    <property type="evidence" value="ECO:0007669"/>
    <property type="project" value="TreeGrafter"/>
</dbReference>
<feature type="region of interest" description="Disordered" evidence="3">
    <location>
        <begin position="1308"/>
        <end position="1336"/>
    </location>
</feature>
<feature type="region of interest" description="Disordered" evidence="3">
    <location>
        <begin position="1012"/>
        <end position="1077"/>
    </location>
</feature>
<name>A0A9W6BC00_9CHLO</name>
<keyword evidence="2" id="KW-0802">TPR repeat</keyword>
<reference evidence="4 5" key="1">
    <citation type="journal article" date="2023" name="Commun. Biol.">
        <title>Reorganization of the ancestral sex-determining regions during the evolution of trioecy in Pleodorina starrii.</title>
        <authorList>
            <person name="Takahashi K."/>
            <person name="Suzuki S."/>
            <person name="Kawai-Toyooka H."/>
            <person name="Yamamoto K."/>
            <person name="Hamaji T."/>
            <person name="Ootsuki R."/>
            <person name="Yamaguchi H."/>
            <person name="Kawachi M."/>
            <person name="Higashiyama T."/>
            <person name="Nozaki H."/>
        </authorList>
    </citation>
    <scope>NUCLEOTIDE SEQUENCE [LARGE SCALE GENOMIC DNA]</scope>
    <source>
        <strain evidence="4 5">NIES-4479</strain>
    </source>
</reference>
<feature type="region of interest" description="Disordered" evidence="3">
    <location>
        <begin position="1156"/>
        <end position="1185"/>
    </location>
</feature>
<dbReference type="Gene3D" id="1.25.40.10">
    <property type="entry name" value="Tetratricopeptide repeat domain"/>
    <property type="match status" value="2"/>
</dbReference>
<evidence type="ECO:0000256" key="1">
    <source>
        <dbReference type="ARBA" id="ARBA00022737"/>
    </source>
</evidence>
<evidence type="ECO:0000256" key="3">
    <source>
        <dbReference type="SAM" id="MobiDB-lite"/>
    </source>
</evidence>
<feature type="compositionally biased region" description="Low complexity" evidence="3">
    <location>
        <begin position="1166"/>
        <end position="1185"/>
    </location>
</feature>
<evidence type="ECO:0000313" key="5">
    <source>
        <dbReference type="Proteomes" id="UP001165080"/>
    </source>
</evidence>
<evidence type="ECO:0000256" key="2">
    <source>
        <dbReference type="ARBA" id="ARBA00022803"/>
    </source>
</evidence>
<dbReference type="EMBL" id="BRXU01000002">
    <property type="protein sequence ID" value="GLC48877.1"/>
    <property type="molecule type" value="Genomic_DNA"/>
</dbReference>
<dbReference type="SMART" id="SM00028">
    <property type="entry name" value="TPR"/>
    <property type="match status" value="5"/>
</dbReference>
<feature type="compositionally biased region" description="Low complexity" evidence="3">
    <location>
        <begin position="1014"/>
        <end position="1036"/>
    </location>
</feature>
<proteinExistence type="predicted"/>
<keyword evidence="5" id="KW-1185">Reference proteome</keyword>
<dbReference type="GO" id="GO:0072380">
    <property type="term" value="C:TRC complex"/>
    <property type="evidence" value="ECO:0007669"/>
    <property type="project" value="TreeGrafter"/>
</dbReference>
<feature type="region of interest" description="Disordered" evidence="3">
    <location>
        <begin position="18"/>
        <end position="44"/>
    </location>
</feature>
<dbReference type="PANTHER" id="PTHR45831">
    <property type="entry name" value="LD24721P"/>
    <property type="match status" value="1"/>
</dbReference>
<evidence type="ECO:0000313" key="4">
    <source>
        <dbReference type="EMBL" id="GLC48877.1"/>
    </source>
</evidence>
<feature type="compositionally biased region" description="Low complexity" evidence="3">
    <location>
        <begin position="18"/>
        <end position="31"/>
    </location>
</feature>
<organism evidence="4 5">
    <name type="scientific">Pleodorina starrii</name>
    <dbReference type="NCBI Taxonomy" id="330485"/>
    <lineage>
        <taxon>Eukaryota</taxon>
        <taxon>Viridiplantae</taxon>
        <taxon>Chlorophyta</taxon>
        <taxon>core chlorophytes</taxon>
        <taxon>Chlorophyceae</taxon>
        <taxon>CS clade</taxon>
        <taxon>Chlamydomonadales</taxon>
        <taxon>Volvocaceae</taxon>
        <taxon>Pleodorina</taxon>
    </lineage>
</organism>
<feature type="compositionally biased region" description="Gly residues" evidence="3">
    <location>
        <begin position="1037"/>
        <end position="1046"/>
    </location>
</feature>
<dbReference type="SUPFAM" id="SSF48452">
    <property type="entry name" value="TPR-like"/>
    <property type="match status" value="2"/>
</dbReference>
<sequence>MDNFAACMVAQILRMSEGATGATSTSSGTTGRPQTSAERDAARKRIISSHNESLRTVTEMYGTTDMSVLHKSISGDVKSAADFPAPPPMESCTPISVSELRVGVTHRGRVLRGKLIARPVLMTGLSTLLEDENGDVVRLAVYNLIPALGGLAGMVAGAKALPEGRAVAVLEPFFKRMADGTTGVRVDNPLELVFLDSLDPADAASLQDDGRRHFQAAEYDAAETCYSRALLRMPDAGATGTDLLVIVLNNLSAALLNLGDAPAALHAAAAAAAVRPDGSKAHYRAAMAAARMGPGLALAARAELHRAAECMPDGGPGSDEWERMVADVGPIPRARTAPSAKQAAQGRVDLLRALSATPPEALLLLLQAPPAAAPPPAAAIAAAAAAKEAGNAAFKAARYDTARRQYLSALATLASALPAAALLANQAACHLQLAHRKRAVAAATAALVLEPRHAKAHHRRAQALLQLGWLAEAKAAADAGLAAVPSADADGRAAIATLKERIRTAAAAAPAAAAAAAADAGGRAAGATTERKLHELRSPVGAVEQTAFLNRMAEMADRFPHVAAKMEAMRREQPLMWRAMQKDARVPPFHEEFKKAARWPPGCDVSECIRRLWEAYELCVAMPMHLLAMSSAKGADPLEIQMKRAGTLDQQLGARRMLWLFEAPDGEVSFRVDIPGYNHINGSGYNPTIFHSFVNGPAPPMPMPPPPAPTLAGDGSSSGGGGSAAAAGQAAVRTHVAVGFVDLGTLTAAVNLPEWDEQVAAADRELAARRAASSGGGGGDAAASGAATHGSPGQADASGPVPAAQQRPAAPLLRWVGFEASPYSVAKTLVVERMLRMGGREAADVVLQVWYSSTWSREAHAAFRRALTDILKNATATDTEEDVFEEQRRPATAAAAAAAASVDTMQLPAAVLSYLRHWQLRDVSLAESRRRWMADWRRTLCVVGQFTQKADRLALSEYHLTGQLPGLGGGELEGSVVMFAKPKGTVAERSLDESFLESIPPLELLAARLQPTNGKDPAATNAPAAAAGQAGSSSSASGGGSGGGQGKKNKKKNARGGGGGGTATGSSASSAGGDGSTPVDIVAAGVELLRRRVQRLGSLLATGRVEVQVHLKLLEPGDFAAAASISALHPASISWSNVPDYYSPAAFHSLARACSAPLSRPPAAPKPTNSSSSSTAPATATAGSTAETAAVPTVHYVTSMNWTLDVKGASHIDYLLPYMMAGDEDDDEQDMPGKAVSDLILKLTEEGERVVRDQLVQYGKLGGSGGGGDGLLFDPPVDNPRNVVDYALTVRHYQAWVDAFLRAGRVRQQSQQATGSGSSGGGGGDRPRPQVVGPPVYAPLTRVNTTISLSYSYD</sequence>
<feature type="region of interest" description="Disordered" evidence="3">
    <location>
        <begin position="770"/>
        <end position="805"/>
    </location>
</feature>
<dbReference type="InterPro" id="IPR047150">
    <property type="entry name" value="SGT"/>
</dbReference>
<dbReference type="PANTHER" id="PTHR45831:SF2">
    <property type="entry name" value="LD24721P"/>
    <property type="match status" value="1"/>
</dbReference>